<reference evidence="1 2" key="1">
    <citation type="submission" date="2024-04" db="EMBL/GenBank/DDBJ databases">
        <title>Tritrichomonas musculus Genome.</title>
        <authorList>
            <person name="Alves-Ferreira E."/>
            <person name="Grigg M."/>
            <person name="Lorenzi H."/>
            <person name="Galac M."/>
        </authorList>
    </citation>
    <scope>NUCLEOTIDE SEQUENCE [LARGE SCALE GENOMIC DNA]</scope>
    <source>
        <strain evidence="1 2">EAF2021</strain>
    </source>
</reference>
<evidence type="ECO:0000313" key="2">
    <source>
        <dbReference type="Proteomes" id="UP001470230"/>
    </source>
</evidence>
<name>A0ABR2JFN7_9EUKA</name>
<dbReference type="Proteomes" id="UP001470230">
    <property type="component" value="Unassembled WGS sequence"/>
</dbReference>
<keyword evidence="2" id="KW-1185">Reference proteome</keyword>
<comment type="caution">
    <text evidence="1">The sequence shown here is derived from an EMBL/GenBank/DDBJ whole genome shotgun (WGS) entry which is preliminary data.</text>
</comment>
<gene>
    <name evidence="1" type="ORF">M9Y10_006824</name>
</gene>
<protein>
    <submittedName>
        <fullName evidence="1">Uncharacterized protein</fullName>
    </submittedName>
</protein>
<organism evidence="1 2">
    <name type="scientific">Tritrichomonas musculus</name>
    <dbReference type="NCBI Taxonomy" id="1915356"/>
    <lineage>
        <taxon>Eukaryota</taxon>
        <taxon>Metamonada</taxon>
        <taxon>Parabasalia</taxon>
        <taxon>Tritrichomonadida</taxon>
        <taxon>Tritrichomonadidae</taxon>
        <taxon>Tritrichomonas</taxon>
    </lineage>
</organism>
<accession>A0ABR2JFN7</accession>
<dbReference type="EMBL" id="JAPFFF010000012">
    <property type="protein sequence ID" value="KAK8876606.1"/>
    <property type="molecule type" value="Genomic_DNA"/>
</dbReference>
<proteinExistence type="predicted"/>
<sequence length="197" mass="22385">MNISSCSCTCGNLRIRGLLNQQSHYPHSQASGRDQLSKTLFSIQPHSIEIQRIRKEKGNLHNKPCSDMKCTICGATFRFFSCKGNSYMERIQPTHKHCNKIPTNTNFNSKSNGDEVQLAQQTNQSNNYHLQNSLSVDNRNTDYFNKNLLDKMIIGDSDFELMFSNKYDPVVGSYEQQINATLDGSNISNVRPNSYFA</sequence>
<evidence type="ECO:0000313" key="1">
    <source>
        <dbReference type="EMBL" id="KAK8876606.1"/>
    </source>
</evidence>